<dbReference type="InterPro" id="IPR016181">
    <property type="entry name" value="Acyl_CoA_acyltransferase"/>
</dbReference>
<reference evidence="7 8" key="1">
    <citation type="journal article" date="2011" name="Proc. Natl. Acad. Sci. U.S.A.">
        <title>Evolutionary erosion of yeast sex chromosomes by mating-type switching accidents.</title>
        <authorList>
            <person name="Gordon J.L."/>
            <person name="Armisen D."/>
            <person name="Proux-Wera E."/>
            <person name="Oheigeartaigh S.S."/>
            <person name="Byrne K.P."/>
            <person name="Wolfe K.H."/>
        </authorList>
    </citation>
    <scope>NUCLEOTIDE SEQUENCE [LARGE SCALE GENOMIC DNA]</scope>
    <source>
        <strain evidence="8">ATCC MYA-139 / BCRC 22969 / CBS 8797 / CCRC 22969 / KCTC 17520 / NBRC 10181 / NCYC 3082</strain>
    </source>
</reference>
<dbReference type="EC" id="2.3.2.8" evidence="2"/>
<dbReference type="GO" id="GO:0004057">
    <property type="term" value="F:arginyl-tRNA--protein transferase activity"/>
    <property type="evidence" value="ECO:0007669"/>
    <property type="project" value="UniProtKB-EC"/>
</dbReference>
<keyword evidence="8" id="KW-1185">Reference proteome</keyword>
<dbReference type="Pfam" id="PF04377">
    <property type="entry name" value="ATE_C"/>
    <property type="match status" value="1"/>
</dbReference>
<dbReference type="OrthoDB" id="74183at2759"/>
<evidence type="ECO:0000259" key="6">
    <source>
        <dbReference type="Pfam" id="PF04377"/>
    </source>
</evidence>
<dbReference type="STRING" id="1071383.J7RKP9"/>
<evidence type="ECO:0000313" key="8">
    <source>
        <dbReference type="Proteomes" id="UP000006310"/>
    </source>
</evidence>
<sequence length="495" mass="56741">MNLSERLIVTQPWYFSDEAQKCGYCKGGKSLDSGSYQPLQSWEADDPQRPNSSTVGFQCELMSVETYDMLCNSGFRRSGKFIYKLDPLRSCCRTFSIRTTPDQVKVTKDLKSCVKRFCKTVEPIISGSDSNGKQFDYVEKLLGVTQNSASRFKTVFTPPVYTEEKYALFAKYQEFVHKDYDHNRRSFERFLCHSPFSAEVEMGTLEEWEQLNNWWKLSPNEALERIGPSHECYYLDGKLIALAVTDFLPSGVSSVYFIWDPCFKKLSLGKLSALRELTIVSRTNKKYYYLGYYIEDCDKMNYKAQYGGELLDIVMGGYVPLKYLHETGDIDRGHFFVASDKARPDYQEFPINEQFTKARPTLAVPNCNMAELLYGKPDGQALKQDISGYISTLNQYNIDFVLDDGFQFKGRNEDGKSSDLPNIMPGLVSLWELLKIIESGQINELNGKLMVYDLGLNRIRPVLNVMAEDREYLRAIVNLVRLIGLEMTKKAMLIA</sequence>
<dbReference type="GO" id="GO:0071596">
    <property type="term" value="P:ubiquitin-dependent protein catabolic process via the N-end rule pathway"/>
    <property type="evidence" value="ECO:0007669"/>
    <property type="project" value="EnsemblFungi"/>
</dbReference>
<evidence type="ECO:0000256" key="2">
    <source>
        <dbReference type="ARBA" id="ARBA00012025"/>
    </source>
</evidence>
<dbReference type="SUPFAM" id="SSF55729">
    <property type="entry name" value="Acyl-CoA N-acyltransferases (Nat)"/>
    <property type="match status" value="1"/>
</dbReference>
<dbReference type="EMBL" id="HE978317">
    <property type="protein sequence ID" value="CCK70078.1"/>
    <property type="molecule type" value="Genomic_DNA"/>
</dbReference>
<reference evidence="8" key="2">
    <citation type="submission" date="2012-08" db="EMBL/GenBank/DDBJ databases">
        <title>Genome sequence of Kazachstania naganishii.</title>
        <authorList>
            <person name="Gordon J.L."/>
            <person name="Armisen D."/>
            <person name="Proux-Wera E."/>
            <person name="OhEigeartaigh S.S."/>
            <person name="Byrne K.P."/>
            <person name="Wolfe K.H."/>
        </authorList>
    </citation>
    <scope>NUCLEOTIDE SEQUENCE [LARGE SCALE GENOMIC DNA]</scope>
    <source>
        <strain evidence="8">ATCC MYA-139 / BCRC 22969 / CBS 8797 / CCRC 22969 / KCTC 17520 / NBRC 10181 / NCYC 3082</strain>
    </source>
</reference>
<dbReference type="AlphaFoldDB" id="J7RKP9"/>
<gene>
    <name evidence="7" type="primary">KNAG0D03320</name>
    <name evidence="7" type="ordered locus">KNAG_0D03320</name>
</gene>
<name>J7RKP9_HUIN7</name>
<dbReference type="InterPro" id="IPR007472">
    <property type="entry name" value="N-end_Aminoacyl_Trfase_C"/>
</dbReference>
<dbReference type="GeneID" id="34525767"/>
<evidence type="ECO:0000313" key="7">
    <source>
        <dbReference type="EMBL" id="CCK70078.1"/>
    </source>
</evidence>
<organism evidence="7 8">
    <name type="scientific">Huiozyma naganishii (strain ATCC MYA-139 / BCRC 22969 / CBS 8797 / KCTC 17520 / NBRC 10181 / NCYC 3082 / Yp74L-3)</name>
    <name type="common">Yeast</name>
    <name type="synonym">Kazachstania naganishii</name>
    <dbReference type="NCBI Taxonomy" id="1071383"/>
    <lineage>
        <taxon>Eukaryota</taxon>
        <taxon>Fungi</taxon>
        <taxon>Dikarya</taxon>
        <taxon>Ascomycota</taxon>
        <taxon>Saccharomycotina</taxon>
        <taxon>Saccharomycetes</taxon>
        <taxon>Saccharomycetales</taxon>
        <taxon>Saccharomycetaceae</taxon>
        <taxon>Huiozyma</taxon>
    </lineage>
</organism>
<dbReference type="InterPro" id="IPR007471">
    <property type="entry name" value="N-end_Aminoacyl_Trfase_N"/>
</dbReference>
<dbReference type="OMA" id="RNCCRLY"/>
<feature type="domain" description="N-end aminoacyl transferase N-terminal" evidence="5">
    <location>
        <begin position="20"/>
        <end position="111"/>
    </location>
</feature>
<dbReference type="Proteomes" id="UP000006310">
    <property type="component" value="Chromosome 4"/>
</dbReference>
<comment type="similarity">
    <text evidence="1">Belongs to the R-transferase family.</text>
</comment>
<evidence type="ECO:0000259" key="5">
    <source>
        <dbReference type="Pfam" id="PF04376"/>
    </source>
</evidence>
<feature type="domain" description="N-end rule aminoacyl transferase C-terminal" evidence="6">
    <location>
        <begin position="164"/>
        <end position="307"/>
    </location>
</feature>
<dbReference type="eggNOG" id="KOG1193">
    <property type="taxonomic scope" value="Eukaryota"/>
</dbReference>
<dbReference type="KEGG" id="kng:KNAG_0D03320"/>
<evidence type="ECO:0000256" key="4">
    <source>
        <dbReference type="ARBA" id="ARBA00023315"/>
    </source>
</evidence>
<protein>
    <recommendedName>
        <fullName evidence="2">arginyltransferase</fullName>
        <ecNumber evidence="2">2.3.2.8</ecNumber>
    </recommendedName>
</protein>
<dbReference type="InterPro" id="IPR030700">
    <property type="entry name" value="N-end_Aminoacyl_Trfase"/>
</dbReference>
<dbReference type="Pfam" id="PF04376">
    <property type="entry name" value="ATE_N"/>
    <property type="match status" value="1"/>
</dbReference>
<keyword evidence="3" id="KW-0808">Transferase</keyword>
<accession>J7RKP9</accession>
<keyword evidence="4" id="KW-0012">Acyltransferase</keyword>
<evidence type="ECO:0000256" key="1">
    <source>
        <dbReference type="ARBA" id="ARBA00009991"/>
    </source>
</evidence>
<dbReference type="PANTHER" id="PTHR21367:SF1">
    <property type="entry name" value="ARGINYL-TRNA--PROTEIN TRANSFERASE 1"/>
    <property type="match status" value="1"/>
</dbReference>
<dbReference type="GO" id="GO:0005737">
    <property type="term" value="C:cytoplasm"/>
    <property type="evidence" value="ECO:0007669"/>
    <property type="project" value="TreeGrafter"/>
</dbReference>
<proteinExistence type="inferred from homology"/>
<dbReference type="RefSeq" id="XP_022464324.1">
    <property type="nucleotide sequence ID" value="XM_022607760.1"/>
</dbReference>
<dbReference type="GO" id="GO:0006915">
    <property type="term" value="P:apoptotic process"/>
    <property type="evidence" value="ECO:0007669"/>
    <property type="project" value="EnsemblFungi"/>
</dbReference>
<dbReference type="PANTHER" id="PTHR21367">
    <property type="entry name" value="ARGININE-TRNA-PROTEIN TRANSFERASE 1"/>
    <property type="match status" value="1"/>
</dbReference>
<evidence type="ECO:0000256" key="3">
    <source>
        <dbReference type="ARBA" id="ARBA00022679"/>
    </source>
</evidence>
<dbReference type="HOGENOM" id="CLU_020349_2_2_1"/>